<dbReference type="AlphaFoldDB" id="A0A0A9G8C7"/>
<protein>
    <submittedName>
        <fullName evidence="2">Uncharacterized protein</fullName>
    </submittedName>
</protein>
<organism evidence="2">
    <name type="scientific">Arundo donax</name>
    <name type="common">Giant reed</name>
    <name type="synonym">Donax arundinaceus</name>
    <dbReference type="NCBI Taxonomy" id="35708"/>
    <lineage>
        <taxon>Eukaryota</taxon>
        <taxon>Viridiplantae</taxon>
        <taxon>Streptophyta</taxon>
        <taxon>Embryophyta</taxon>
        <taxon>Tracheophyta</taxon>
        <taxon>Spermatophyta</taxon>
        <taxon>Magnoliopsida</taxon>
        <taxon>Liliopsida</taxon>
        <taxon>Poales</taxon>
        <taxon>Poaceae</taxon>
        <taxon>PACMAD clade</taxon>
        <taxon>Arundinoideae</taxon>
        <taxon>Arundineae</taxon>
        <taxon>Arundo</taxon>
    </lineage>
</organism>
<reference evidence="2" key="1">
    <citation type="submission" date="2014-09" db="EMBL/GenBank/DDBJ databases">
        <authorList>
            <person name="Magalhaes I.L.F."/>
            <person name="Oliveira U."/>
            <person name="Santos F.R."/>
            <person name="Vidigal T.H.D.A."/>
            <person name="Brescovit A.D."/>
            <person name="Santos A.J."/>
        </authorList>
    </citation>
    <scope>NUCLEOTIDE SEQUENCE</scope>
    <source>
        <tissue evidence="2">Shoot tissue taken approximately 20 cm above the soil surface</tissue>
    </source>
</reference>
<accession>A0A0A9G8C7</accession>
<feature type="region of interest" description="Disordered" evidence="1">
    <location>
        <begin position="1"/>
        <end position="43"/>
    </location>
</feature>
<name>A0A0A9G8C7_ARUDO</name>
<reference evidence="2" key="2">
    <citation type="journal article" date="2015" name="Data Brief">
        <title>Shoot transcriptome of the giant reed, Arundo donax.</title>
        <authorList>
            <person name="Barrero R.A."/>
            <person name="Guerrero F.D."/>
            <person name="Moolhuijzen P."/>
            <person name="Goolsby J.A."/>
            <person name="Tidwell J."/>
            <person name="Bellgard S.E."/>
            <person name="Bellgard M.I."/>
        </authorList>
    </citation>
    <scope>NUCLEOTIDE SEQUENCE</scope>
    <source>
        <tissue evidence="2">Shoot tissue taken approximately 20 cm above the soil surface</tissue>
    </source>
</reference>
<feature type="region of interest" description="Disordered" evidence="1">
    <location>
        <begin position="97"/>
        <end position="121"/>
    </location>
</feature>
<evidence type="ECO:0000313" key="2">
    <source>
        <dbReference type="EMBL" id="JAE18806.1"/>
    </source>
</evidence>
<dbReference type="EMBL" id="GBRH01179090">
    <property type="protein sequence ID" value="JAE18806.1"/>
    <property type="molecule type" value="Transcribed_RNA"/>
</dbReference>
<evidence type="ECO:0000256" key="1">
    <source>
        <dbReference type="SAM" id="MobiDB-lite"/>
    </source>
</evidence>
<proteinExistence type="predicted"/>
<sequence>MVPMKRDKRSLPGAAPPSLRRCRMTSSASASTRRTASRSFLSSPTFKNRFSLQMICMGTVARLADSVEAVSNAFTNDDTGIDSSRQPGSRPKEILHMQSKAKRRNTSCRSSTLPLSPREAE</sequence>
<feature type="compositionally biased region" description="Low complexity" evidence="1">
    <location>
        <begin position="24"/>
        <end position="43"/>
    </location>
</feature>